<dbReference type="SUPFAM" id="SSF161098">
    <property type="entry name" value="MetI-like"/>
    <property type="match status" value="1"/>
</dbReference>
<keyword evidence="4 7" id="KW-0812">Transmembrane</keyword>
<feature type="domain" description="ABC transmembrane type-1" evidence="8">
    <location>
        <begin position="72"/>
        <end position="283"/>
    </location>
</feature>
<dbReference type="KEGG" id="plyc:GXP70_17530"/>
<dbReference type="Proteomes" id="UP000476064">
    <property type="component" value="Chromosome"/>
</dbReference>
<dbReference type="PROSITE" id="PS50928">
    <property type="entry name" value="ABC_TM1"/>
    <property type="match status" value="1"/>
</dbReference>
<comment type="similarity">
    <text evidence="7">Belongs to the binding-protein-dependent transport system permease family.</text>
</comment>
<dbReference type="CDD" id="cd06261">
    <property type="entry name" value="TM_PBP2"/>
    <property type="match status" value="1"/>
</dbReference>
<feature type="transmembrane region" description="Helical" evidence="7">
    <location>
        <begin position="207"/>
        <end position="226"/>
    </location>
</feature>
<evidence type="ECO:0000256" key="1">
    <source>
        <dbReference type="ARBA" id="ARBA00004651"/>
    </source>
</evidence>
<evidence type="ECO:0000256" key="6">
    <source>
        <dbReference type="ARBA" id="ARBA00023136"/>
    </source>
</evidence>
<evidence type="ECO:0000256" key="4">
    <source>
        <dbReference type="ARBA" id="ARBA00022692"/>
    </source>
</evidence>
<dbReference type="AlphaFoldDB" id="A0A6C0FZT7"/>
<evidence type="ECO:0000313" key="10">
    <source>
        <dbReference type="Proteomes" id="UP000476064"/>
    </source>
</evidence>
<evidence type="ECO:0000256" key="7">
    <source>
        <dbReference type="RuleBase" id="RU363032"/>
    </source>
</evidence>
<comment type="subcellular location">
    <subcellularLocation>
        <location evidence="1 7">Cell membrane</location>
        <topology evidence="1 7">Multi-pass membrane protein</topology>
    </subcellularLocation>
</comment>
<keyword evidence="6 7" id="KW-0472">Membrane</keyword>
<evidence type="ECO:0000256" key="5">
    <source>
        <dbReference type="ARBA" id="ARBA00022989"/>
    </source>
</evidence>
<feature type="transmembrane region" description="Helical" evidence="7">
    <location>
        <begin position="109"/>
        <end position="130"/>
    </location>
</feature>
<name>A0A6C0FZT7_9BACL</name>
<evidence type="ECO:0000256" key="2">
    <source>
        <dbReference type="ARBA" id="ARBA00022448"/>
    </source>
</evidence>
<keyword evidence="5 7" id="KW-1133">Transmembrane helix</keyword>
<dbReference type="PANTHER" id="PTHR30193">
    <property type="entry name" value="ABC TRANSPORTER PERMEASE PROTEIN"/>
    <property type="match status" value="1"/>
</dbReference>
<feature type="transmembrane region" description="Helical" evidence="7">
    <location>
        <begin position="20"/>
        <end position="41"/>
    </location>
</feature>
<dbReference type="InterPro" id="IPR051393">
    <property type="entry name" value="ABC_transporter_permease"/>
</dbReference>
<dbReference type="GO" id="GO:0005886">
    <property type="term" value="C:plasma membrane"/>
    <property type="evidence" value="ECO:0007669"/>
    <property type="project" value="UniProtKB-SubCell"/>
</dbReference>
<proteinExistence type="inferred from homology"/>
<gene>
    <name evidence="9" type="ORF">GXP70_17530</name>
</gene>
<evidence type="ECO:0000313" key="9">
    <source>
        <dbReference type="EMBL" id="QHT61592.1"/>
    </source>
</evidence>
<dbReference type="Pfam" id="PF00528">
    <property type="entry name" value="BPD_transp_1"/>
    <property type="match status" value="1"/>
</dbReference>
<keyword evidence="3" id="KW-1003">Cell membrane</keyword>
<dbReference type="GO" id="GO:0055085">
    <property type="term" value="P:transmembrane transport"/>
    <property type="evidence" value="ECO:0007669"/>
    <property type="project" value="InterPro"/>
</dbReference>
<evidence type="ECO:0000259" key="8">
    <source>
        <dbReference type="PROSITE" id="PS50928"/>
    </source>
</evidence>
<keyword evidence="2 7" id="KW-0813">Transport</keyword>
<reference evidence="9 10" key="1">
    <citation type="submission" date="2020-01" db="EMBL/GenBank/DDBJ databases">
        <title>Paenibacillus sp. nov., isolated from tomato rhizosphere.</title>
        <authorList>
            <person name="Weon H.-Y."/>
            <person name="Lee S.A."/>
        </authorList>
    </citation>
    <scope>NUCLEOTIDE SEQUENCE [LARGE SCALE GENOMIC DNA]</scope>
    <source>
        <strain evidence="9 10">12200R-189</strain>
    </source>
</reference>
<accession>A0A6C0FZT7</accession>
<dbReference type="EMBL" id="CP048209">
    <property type="protein sequence ID" value="QHT61592.1"/>
    <property type="molecule type" value="Genomic_DNA"/>
</dbReference>
<dbReference type="PANTHER" id="PTHR30193:SF37">
    <property type="entry name" value="INNER MEMBRANE ABC TRANSPORTER PERMEASE PROTEIN YCJO"/>
    <property type="match status" value="1"/>
</dbReference>
<dbReference type="InterPro" id="IPR000515">
    <property type="entry name" value="MetI-like"/>
</dbReference>
<dbReference type="RefSeq" id="WP_162358031.1">
    <property type="nucleotide sequence ID" value="NZ_CP048209.1"/>
</dbReference>
<feature type="transmembrane region" description="Helical" evidence="7">
    <location>
        <begin position="76"/>
        <end position="97"/>
    </location>
</feature>
<dbReference type="InterPro" id="IPR035906">
    <property type="entry name" value="MetI-like_sf"/>
</dbReference>
<evidence type="ECO:0000256" key="3">
    <source>
        <dbReference type="ARBA" id="ARBA00022475"/>
    </source>
</evidence>
<organism evidence="9 10">
    <name type="scientific">Paenibacillus lycopersici</name>
    <dbReference type="NCBI Taxonomy" id="2704462"/>
    <lineage>
        <taxon>Bacteria</taxon>
        <taxon>Bacillati</taxon>
        <taxon>Bacillota</taxon>
        <taxon>Bacilli</taxon>
        <taxon>Bacillales</taxon>
        <taxon>Paenibacillaceae</taxon>
        <taxon>Paenibacillus</taxon>
    </lineage>
</organism>
<protein>
    <submittedName>
        <fullName evidence="9">Sugar ABC transporter permease</fullName>
    </submittedName>
</protein>
<keyword evidence="10" id="KW-1185">Reference proteome</keyword>
<dbReference type="Gene3D" id="1.10.3720.10">
    <property type="entry name" value="MetI-like"/>
    <property type="match status" value="1"/>
</dbReference>
<sequence length="293" mass="33208">MSRTAPFARLRKDGFQALWFLLPSAAGFALFYLAPFLLGLYESFTDGALAGKFVGFRNYAELLDSESFLKAAGNTLIFAGIGVPLLIALSLTLALLLNRPLYARGWLRSSIMLPLVVPVASVVTVWQLFFDWNGTLNAWLHQLGKERIDWLQSNGSMSVIVAMFVWKNAGYNMVLFLAGLQSIPKDYYETASIEGAGRFRQFRTITLVYLTPTMFFVLLISIVNSFKVFRETYLLAGDYPYDRLYMLQHYMNNMFYVLDVQKLTAAAVLMVGCIVLLAMGLLRIERRFRDNTE</sequence>
<feature type="transmembrane region" description="Helical" evidence="7">
    <location>
        <begin position="263"/>
        <end position="282"/>
    </location>
</feature>